<sequence length="34" mass="4070">LGNEFAWKDFLPVISTTNIRNSWNWLCRQSKKES</sequence>
<dbReference type="Proteomes" id="UP000027120">
    <property type="component" value="Unassembled WGS sequence"/>
</dbReference>
<gene>
    <name evidence="1" type="ORF">CISIN_1g0244111mg</name>
</gene>
<feature type="non-terminal residue" evidence="1">
    <location>
        <position position="1"/>
    </location>
</feature>
<evidence type="ECO:0000313" key="1">
    <source>
        <dbReference type="EMBL" id="KDO46205.1"/>
    </source>
</evidence>
<reference evidence="1 2" key="1">
    <citation type="submission" date="2014-04" db="EMBL/GenBank/DDBJ databases">
        <authorList>
            <consortium name="International Citrus Genome Consortium"/>
            <person name="Gmitter F."/>
            <person name="Chen C."/>
            <person name="Farmerie W."/>
            <person name="Harkins T."/>
            <person name="Desany B."/>
            <person name="Mohiuddin M."/>
            <person name="Kodira C."/>
            <person name="Borodovsky M."/>
            <person name="Lomsadze A."/>
            <person name="Burns P."/>
            <person name="Jenkins J."/>
            <person name="Prochnik S."/>
            <person name="Shu S."/>
            <person name="Chapman J."/>
            <person name="Pitluck S."/>
            <person name="Schmutz J."/>
            <person name="Rokhsar D."/>
        </authorList>
    </citation>
    <scope>NUCLEOTIDE SEQUENCE</scope>
</reference>
<name>A0A067DXB9_CITSI</name>
<keyword evidence="2" id="KW-1185">Reference proteome</keyword>
<protein>
    <submittedName>
        <fullName evidence="1">Uncharacterized protein</fullName>
    </submittedName>
</protein>
<proteinExistence type="predicted"/>
<accession>A0A067DXB9</accession>
<dbReference type="EMBL" id="KK785222">
    <property type="protein sequence ID" value="KDO46205.1"/>
    <property type="molecule type" value="Genomic_DNA"/>
</dbReference>
<organism evidence="1 2">
    <name type="scientific">Citrus sinensis</name>
    <name type="common">Sweet orange</name>
    <name type="synonym">Citrus aurantium var. sinensis</name>
    <dbReference type="NCBI Taxonomy" id="2711"/>
    <lineage>
        <taxon>Eukaryota</taxon>
        <taxon>Viridiplantae</taxon>
        <taxon>Streptophyta</taxon>
        <taxon>Embryophyta</taxon>
        <taxon>Tracheophyta</taxon>
        <taxon>Spermatophyta</taxon>
        <taxon>Magnoliopsida</taxon>
        <taxon>eudicotyledons</taxon>
        <taxon>Gunneridae</taxon>
        <taxon>Pentapetalae</taxon>
        <taxon>rosids</taxon>
        <taxon>malvids</taxon>
        <taxon>Sapindales</taxon>
        <taxon>Rutaceae</taxon>
        <taxon>Aurantioideae</taxon>
        <taxon>Citrus</taxon>
    </lineage>
</organism>
<evidence type="ECO:0000313" key="2">
    <source>
        <dbReference type="Proteomes" id="UP000027120"/>
    </source>
</evidence>
<dbReference type="AlphaFoldDB" id="A0A067DXB9"/>